<name>A0A318NBI0_9PROT</name>
<evidence type="ECO:0000256" key="1">
    <source>
        <dbReference type="ARBA" id="ARBA00009759"/>
    </source>
</evidence>
<gene>
    <name evidence="6" type="ORF">DK869_05595</name>
</gene>
<evidence type="ECO:0000256" key="5">
    <source>
        <dbReference type="PIRSR" id="PIRSR600760-2"/>
    </source>
</evidence>
<dbReference type="PROSITE" id="PS00630">
    <property type="entry name" value="IMP_2"/>
    <property type="match status" value="1"/>
</dbReference>
<organism evidence="6 7">
    <name type="scientific">Commensalibacter melissae</name>
    <dbReference type="NCBI Taxonomy" id="2070537"/>
    <lineage>
        <taxon>Bacteria</taxon>
        <taxon>Pseudomonadati</taxon>
        <taxon>Pseudomonadota</taxon>
        <taxon>Alphaproteobacteria</taxon>
        <taxon>Acetobacterales</taxon>
        <taxon>Acetobacteraceae</taxon>
    </lineage>
</organism>
<evidence type="ECO:0000313" key="6">
    <source>
        <dbReference type="EMBL" id="PXZ00112.1"/>
    </source>
</evidence>
<evidence type="ECO:0000256" key="3">
    <source>
        <dbReference type="ARBA" id="ARBA00022801"/>
    </source>
</evidence>
<dbReference type="SUPFAM" id="SSF56655">
    <property type="entry name" value="Carbohydrate phosphatase"/>
    <property type="match status" value="1"/>
</dbReference>
<dbReference type="AlphaFoldDB" id="A0A318NBI0"/>
<protein>
    <submittedName>
        <fullName evidence="6">Inositol monophosphatase</fullName>
    </submittedName>
</protein>
<feature type="binding site" evidence="5">
    <location>
        <position position="86"/>
    </location>
    <ligand>
        <name>Mg(2+)</name>
        <dbReference type="ChEBI" id="CHEBI:18420"/>
        <label>1</label>
        <note>catalytic</note>
    </ligand>
</feature>
<dbReference type="GO" id="GO:0006020">
    <property type="term" value="P:inositol metabolic process"/>
    <property type="evidence" value="ECO:0007669"/>
    <property type="project" value="TreeGrafter"/>
</dbReference>
<sequence length="262" mass="28424">MSDALSRRFIAAQEIVKNASEIALQMRPSPGGPQGSLKHAQDWLTETDGKIETYISKAIQSLFPEDGFQGEEKGKTRSGSLRWIVDPIDGTSNYARGRNRWCISLGLMEENVPTLGIIAAPCVNEFYTARLGKGAFMNEKPIHVSDVKDPKISMIELGWSHVSKIDEFLKNAEAILKTGAMIRTLGSGTMSLVDVASGRLDGHFEMAINLWDVAAALVLLREAGACISPFLENGGLHQMTPILTAAPGISDILSKTLHMSLS</sequence>
<feature type="binding site" evidence="5">
    <location>
        <position position="212"/>
    </location>
    <ligand>
        <name>Mg(2+)</name>
        <dbReference type="ChEBI" id="CHEBI:18420"/>
        <label>1</label>
        <note>catalytic</note>
    </ligand>
</feature>
<evidence type="ECO:0000313" key="7">
    <source>
        <dbReference type="Proteomes" id="UP000247565"/>
    </source>
</evidence>
<dbReference type="GO" id="GO:0007165">
    <property type="term" value="P:signal transduction"/>
    <property type="evidence" value="ECO:0007669"/>
    <property type="project" value="TreeGrafter"/>
</dbReference>
<dbReference type="PANTHER" id="PTHR20854">
    <property type="entry name" value="INOSITOL MONOPHOSPHATASE"/>
    <property type="match status" value="1"/>
</dbReference>
<dbReference type="Pfam" id="PF00459">
    <property type="entry name" value="Inositol_P"/>
    <property type="match status" value="1"/>
</dbReference>
<keyword evidence="2 5" id="KW-0479">Metal-binding</keyword>
<evidence type="ECO:0000256" key="4">
    <source>
        <dbReference type="ARBA" id="ARBA00022842"/>
    </source>
</evidence>
<dbReference type="GO" id="GO:0046854">
    <property type="term" value="P:phosphatidylinositol phosphate biosynthetic process"/>
    <property type="evidence" value="ECO:0007669"/>
    <property type="project" value="InterPro"/>
</dbReference>
<feature type="binding site" evidence="5">
    <location>
        <position position="71"/>
    </location>
    <ligand>
        <name>Mg(2+)</name>
        <dbReference type="ChEBI" id="CHEBI:18420"/>
        <label>1</label>
        <note>catalytic</note>
    </ligand>
</feature>
<keyword evidence="7" id="KW-1185">Reference proteome</keyword>
<comment type="cofactor">
    <cofactor evidence="5">
        <name>Mg(2+)</name>
        <dbReference type="ChEBI" id="CHEBI:18420"/>
    </cofactor>
</comment>
<keyword evidence="3" id="KW-0378">Hydrolase</keyword>
<dbReference type="InterPro" id="IPR020550">
    <property type="entry name" value="Inositol_monophosphatase_CS"/>
</dbReference>
<dbReference type="InterPro" id="IPR000760">
    <property type="entry name" value="Inositol_monophosphatase-like"/>
</dbReference>
<comment type="caution">
    <text evidence="6">The sequence shown here is derived from an EMBL/GenBank/DDBJ whole genome shotgun (WGS) entry which is preliminary data.</text>
</comment>
<dbReference type="InterPro" id="IPR020583">
    <property type="entry name" value="Inositol_monoP_metal-BS"/>
</dbReference>
<dbReference type="PANTHER" id="PTHR20854:SF4">
    <property type="entry name" value="INOSITOL-1-MONOPHOSPHATASE-RELATED"/>
    <property type="match status" value="1"/>
</dbReference>
<dbReference type="GO" id="GO:0046872">
    <property type="term" value="F:metal ion binding"/>
    <property type="evidence" value="ECO:0007669"/>
    <property type="project" value="UniProtKB-KW"/>
</dbReference>
<dbReference type="Proteomes" id="UP000247565">
    <property type="component" value="Unassembled WGS sequence"/>
</dbReference>
<feature type="binding site" evidence="5">
    <location>
        <position position="89"/>
    </location>
    <ligand>
        <name>Mg(2+)</name>
        <dbReference type="ChEBI" id="CHEBI:18420"/>
        <label>1</label>
        <note>catalytic</note>
    </ligand>
</feature>
<dbReference type="PROSITE" id="PS00629">
    <property type="entry name" value="IMP_1"/>
    <property type="match status" value="1"/>
</dbReference>
<dbReference type="GO" id="GO:0008934">
    <property type="term" value="F:inositol monophosphate 1-phosphatase activity"/>
    <property type="evidence" value="ECO:0007669"/>
    <property type="project" value="TreeGrafter"/>
</dbReference>
<evidence type="ECO:0000256" key="2">
    <source>
        <dbReference type="ARBA" id="ARBA00022723"/>
    </source>
</evidence>
<feature type="binding site" evidence="5">
    <location>
        <position position="88"/>
    </location>
    <ligand>
        <name>Mg(2+)</name>
        <dbReference type="ChEBI" id="CHEBI:18420"/>
        <label>1</label>
        <note>catalytic</note>
    </ligand>
</feature>
<dbReference type="Gene3D" id="3.40.190.80">
    <property type="match status" value="1"/>
</dbReference>
<keyword evidence="4 5" id="KW-0460">Magnesium</keyword>
<accession>A0A318NBI0</accession>
<reference evidence="6 7" key="1">
    <citation type="submission" date="2018-05" db="EMBL/GenBank/DDBJ databases">
        <title>Reference genomes for bee gut microbiota database.</title>
        <authorList>
            <person name="Ellegaard K.M."/>
        </authorList>
    </citation>
    <scope>NUCLEOTIDE SEQUENCE [LARGE SCALE GENOMIC DNA]</scope>
    <source>
        <strain evidence="6 7">ESL0284</strain>
    </source>
</reference>
<dbReference type="Gene3D" id="3.30.540.10">
    <property type="entry name" value="Fructose-1,6-Bisphosphatase, subunit A, domain 1"/>
    <property type="match status" value="1"/>
</dbReference>
<comment type="similarity">
    <text evidence="1">Belongs to the inositol monophosphatase superfamily.</text>
</comment>
<dbReference type="OrthoDB" id="9785695at2"/>
<dbReference type="PRINTS" id="PR00377">
    <property type="entry name" value="IMPHPHTASES"/>
</dbReference>
<proteinExistence type="inferred from homology"/>
<dbReference type="EMBL" id="QGLT01000003">
    <property type="protein sequence ID" value="PXZ00112.1"/>
    <property type="molecule type" value="Genomic_DNA"/>
</dbReference>
<dbReference type="RefSeq" id="WP_110439035.1">
    <property type="nucleotide sequence ID" value="NZ_CP046393.1"/>
</dbReference>